<organism evidence="2 3">
    <name type="scientific">Saponaria officinalis</name>
    <name type="common">Common soapwort</name>
    <name type="synonym">Lychnis saponaria</name>
    <dbReference type="NCBI Taxonomy" id="3572"/>
    <lineage>
        <taxon>Eukaryota</taxon>
        <taxon>Viridiplantae</taxon>
        <taxon>Streptophyta</taxon>
        <taxon>Embryophyta</taxon>
        <taxon>Tracheophyta</taxon>
        <taxon>Spermatophyta</taxon>
        <taxon>Magnoliopsida</taxon>
        <taxon>eudicotyledons</taxon>
        <taxon>Gunneridae</taxon>
        <taxon>Pentapetalae</taxon>
        <taxon>Caryophyllales</taxon>
        <taxon>Caryophyllaceae</taxon>
        <taxon>Caryophylleae</taxon>
        <taxon>Saponaria</taxon>
    </lineage>
</organism>
<dbReference type="Pfam" id="PF02519">
    <property type="entry name" value="Auxin_inducible"/>
    <property type="match status" value="1"/>
</dbReference>
<evidence type="ECO:0000313" key="3">
    <source>
        <dbReference type="Proteomes" id="UP001443914"/>
    </source>
</evidence>
<dbReference type="Proteomes" id="UP001443914">
    <property type="component" value="Unassembled WGS sequence"/>
</dbReference>
<accession>A0AAW1HAZ3</accession>
<comment type="caution">
    <text evidence="2">The sequence shown here is derived from an EMBL/GenBank/DDBJ whole genome shotgun (WGS) entry which is preliminary data.</text>
</comment>
<comment type="similarity">
    <text evidence="1">Belongs to the ARG7 family.</text>
</comment>
<sequence>MVKKGWMMVQVGLEDEVECCRKFEIPINLIYHPLFIRLLDRAHEVYGYHVDGPLKLPCSVDDFLDLRWRIEKENYSSSNNSHKIHHQQQPHNYHYHALSFRSC</sequence>
<dbReference type="InterPro" id="IPR003676">
    <property type="entry name" value="SAUR_fam"/>
</dbReference>
<dbReference type="PANTHER" id="PTHR31374">
    <property type="entry name" value="AUXIN-INDUCED PROTEIN-LIKE-RELATED"/>
    <property type="match status" value="1"/>
</dbReference>
<reference evidence="2" key="1">
    <citation type="submission" date="2024-03" db="EMBL/GenBank/DDBJ databases">
        <title>WGS assembly of Saponaria officinalis var. Norfolk2.</title>
        <authorList>
            <person name="Jenkins J."/>
            <person name="Shu S."/>
            <person name="Grimwood J."/>
            <person name="Barry K."/>
            <person name="Goodstein D."/>
            <person name="Schmutz J."/>
            <person name="Leebens-Mack J."/>
            <person name="Osbourn A."/>
        </authorList>
    </citation>
    <scope>NUCLEOTIDE SEQUENCE [LARGE SCALE GENOMIC DNA]</scope>
    <source>
        <strain evidence="2">JIC</strain>
    </source>
</reference>
<proteinExistence type="inferred from homology"/>
<evidence type="ECO:0000256" key="1">
    <source>
        <dbReference type="ARBA" id="ARBA00006974"/>
    </source>
</evidence>
<dbReference type="AlphaFoldDB" id="A0AAW1HAZ3"/>
<name>A0AAW1HAZ3_SAPOF</name>
<dbReference type="PANTHER" id="PTHR31374:SF228">
    <property type="entry name" value="SAUR FAMILY PROTEIN"/>
    <property type="match status" value="1"/>
</dbReference>
<evidence type="ECO:0000313" key="2">
    <source>
        <dbReference type="EMBL" id="KAK9673218.1"/>
    </source>
</evidence>
<gene>
    <name evidence="2" type="ORF">RND81_12G153800</name>
</gene>
<keyword evidence="3" id="KW-1185">Reference proteome</keyword>
<dbReference type="GO" id="GO:0009733">
    <property type="term" value="P:response to auxin"/>
    <property type="evidence" value="ECO:0007669"/>
    <property type="project" value="InterPro"/>
</dbReference>
<dbReference type="EMBL" id="JBDFQZ010000012">
    <property type="protein sequence ID" value="KAK9673218.1"/>
    <property type="molecule type" value="Genomic_DNA"/>
</dbReference>
<protein>
    <submittedName>
        <fullName evidence="2">Uncharacterized protein</fullName>
    </submittedName>
</protein>